<organism evidence="1">
    <name type="scientific">Glycine max</name>
    <name type="common">Soybean</name>
    <name type="synonym">Glycine hispida</name>
    <dbReference type="NCBI Taxonomy" id="3847"/>
    <lineage>
        <taxon>Eukaryota</taxon>
        <taxon>Viridiplantae</taxon>
        <taxon>Streptophyta</taxon>
        <taxon>Embryophyta</taxon>
        <taxon>Tracheophyta</taxon>
        <taxon>Spermatophyta</taxon>
        <taxon>Magnoliopsida</taxon>
        <taxon>eudicotyledons</taxon>
        <taxon>Gunneridae</taxon>
        <taxon>Pentapetalae</taxon>
        <taxon>rosids</taxon>
        <taxon>fabids</taxon>
        <taxon>Fabales</taxon>
        <taxon>Fabaceae</taxon>
        <taxon>Papilionoideae</taxon>
        <taxon>50 kb inversion clade</taxon>
        <taxon>NPAAA clade</taxon>
        <taxon>indigoferoid/millettioid clade</taxon>
        <taxon>Phaseoleae</taxon>
        <taxon>Glycine</taxon>
        <taxon>Glycine subgen. Soja</taxon>
    </lineage>
</organism>
<dbReference type="EMBL" id="CM000848">
    <property type="protein sequence ID" value="KRH11552.1"/>
    <property type="molecule type" value="Genomic_DNA"/>
</dbReference>
<sequence length="72" mass="8260">MLFINMYNHTGDLPSKNFQGNAAEHQNSISTFSLLTPLQLFTICCSSSNQTCSHWKFFCQQKEHRMSQSSKV</sequence>
<dbReference type="EnsemblPlants" id="KRH11552">
    <property type="protein sequence ID" value="KRH11552"/>
    <property type="gene ID" value="GLYMA_15G116600"/>
</dbReference>
<accession>A0A0R0FZI4</accession>
<keyword evidence="3" id="KW-1185">Reference proteome</keyword>
<reference evidence="2" key="2">
    <citation type="submission" date="2018-02" db="UniProtKB">
        <authorList>
            <consortium name="EnsemblPlants"/>
        </authorList>
    </citation>
    <scope>IDENTIFICATION</scope>
    <source>
        <strain evidence="2">Williams 82</strain>
    </source>
</reference>
<dbReference type="AlphaFoldDB" id="A0A0R0FZI4"/>
<name>A0A0R0FZI4_SOYBN</name>
<protein>
    <submittedName>
        <fullName evidence="1 2">Uncharacterized protein</fullName>
    </submittedName>
</protein>
<reference evidence="1 2" key="1">
    <citation type="journal article" date="2010" name="Nature">
        <title>Genome sequence of the palaeopolyploid soybean.</title>
        <authorList>
            <person name="Schmutz J."/>
            <person name="Cannon S.B."/>
            <person name="Schlueter J."/>
            <person name="Ma J."/>
            <person name="Mitros T."/>
            <person name="Nelson W."/>
            <person name="Hyten D.L."/>
            <person name="Song Q."/>
            <person name="Thelen J.J."/>
            <person name="Cheng J."/>
            <person name="Xu D."/>
            <person name="Hellsten U."/>
            <person name="May G.D."/>
            <person name="Yu Y."/>
            <person name="Sakurai T."/>
            <person name="Umezawa T."/>
            <person name="Bhattacharyya M.K."/>
            <person name="Sandhu D."/>
            <person name="Valliyodan B."/>
            <person name="Lindquist E."/>
            <person name="Peto M."/>
            <person name="Grant D."/>
            <person name="Shu S."/>
            <person name="Goodstein D."/>
            <person name="Barry K."/>
            <person name="Futrell-Griggs M."/>
            <person name="Abernathy B."/>
            <person name="Du J."/>
            <person name="Tian Z."/>
            <person name="Zhu L."/>
            <person name="Gill N."/>
            <person name="Joshi T."/>
            <person name="Libault M."/>
            <person name="Sethuraman A."/>
            <person name="Zhang X.-C."/>
            <person name="Shinozaki K."/>
            <person name="Nguyen H.T."/>
            <person name="Wing R.A."/>
            <person name="Cregan P."/>
            <person name="Specht J."/>
            <person name="Grimwood J."/>
            <person name="Rokhsar D."/>
            <person name="Stacey G."/>
            <person name="Shoemaker R.C."/>
            <person name="Jackson S.A."/>
        </authorList>
    </citation>
    <scope>NUCLEOTIDE SEQUENCE [LARGE SCALE GENOMIC DNA]</scope>
    <source>
        <strain evidence="2">cv. Williams 82</strain>
        <tissue evidence="1">Callus</tissue>
    </source>
</reference>
<reference evidence="1" key="3">
    <citation type="submission" date="2018-07" db="EMBL/GenBank/DDBJ databases">
        <title>WGS assembly of Glycine max.</title>
        <authorList>
            <person name="Schmutz J."/>
            <person name="Cannon S."/>
            <person name="Schlueter J."/>
            <person name="Ma J."/>
            <person name="Mitros T."/>
            <person name="Nelson W."/>
            <person name="Hyten D."/>
            <person name="Song Q."/>
            <person name="Thelen J."/>
            <person name="Cheng J."/>
            <person name="Xu D."/>
            <person name="Hellsten U."/>
            <person name="May G."/>
            <person name="Yu Y."/>
            <person name="Sakurai T."/>
            <person name="Umezawa T."/>
            <person name="Bhattacharyya M."/>
            <person name="Sandhu D."/>
            <person name="Valliyodan B."/>
            <person name="Lindquist E."/>
            <person name="Peto M."/>
            <person name="Grant D."/>
            <person name="Shu S."/>
            <person name="Goodstein D."/>
            <person name="Barry K."/>
            <person name="Futrell-Griggs M."/>
            <person name="Abernathy B."/>
            <person name="Du J."/>
            <person name="Tian Z."/>
            <person name="Zhu L."/>
            <person name="Gill N."/>
            <person name="Joshi T."/>
            <person name="Libault M."/>
            <person name="Sethuraman A."/>
            <person name="Zhang X."/>
            <person name="Shinozaki K."/>
            <person name="Nguyen H."/>
            <person name="Wing R."/>
            <person name="Cregan P."/>
            <person name="Specht J."/>
            <person name="Grimwood J."/>
            <person name="Rokhsar D."/>
            <person name="Stacey G."/>
            <person name="Shoemaker R."/>
            <person name="Jackson S."/>
        </authorList>
    </citation>
    <scope>NUCLEOTIDE SEQUENCE</scope>
    <source>
        <tissue evidence="1">Callus</tissue>
    </source>
</reference>
<dbReference type="Proteomes" id="UP000008827">
    <property type="component" value="Chromosome 15"/>
</dbReference>
<evidence type="ECO:0000313" key="1">
    <source>
        <dbReference type="EMBL" id="KRH11552.1"/>
    </source>
</evidence>
<evidence type="ECO:0000313" key="3">
    <source>
        <dbReference type="Proteomes" id="UP000008827"/>
    </source>
</evidence>
<dbReference type="InParanoid" id="A0A0R0FZI4"/>
<proteinExistence type="predicted"/>
<dbReference type="Gramene" id="KRH11552">
    <property type="protein sequence ID" value="KRH11552"/>
    <property type="gene ID" value="GLYMA_15G116600"/>
</dbReference>
<gene>
    <name evidence="1" type="ORF">GLYMA_15G116600</name>
</gene>
<evidence type="ECO:0000313" key="2">
    <source>
        <dbReference type="EnsemblPlants" id="KRH11552"/>
    </source>
</evidence>